<accession>A0A327WQX4</accession>
<comment type="caution">
    <text evidence="1">The sequence shown here is derived from an EMBL/GenBank/DDBJ whole genome shotgun (WGS) entry which is preliminary data.</text>
</comment>
<dbReference type="RefSeq" id="WP_111570063.1">
    <property type="nucleotide sequence ID" value="NZ_PIPK01000011.1"/>
</dbReference>
<evidence type="ECO:0000313" key="4">
    <source>
        <dbReference type="Proteomes" id="UP000287865"/>
    </source>
</evidence>
<dbReference type="Pfam" id="PF12048">
    <property type="entry name" value="DUF3530"/>
    <property type="match status" value="1"/>
</dbReference>
<reference evidence="1 3" key="2">
    <citation type="submission" date="2018-06" db="EMBL/GenBank/DDBJ databases">
        <title>Genomic Encyclopedia of Type Strains, Phase III (KMG-III): the genomes of soil and plant-associated and newly described type strains.</title>
        <authorList>
            <person name="Whitman W."/>
        </authorList>
    </citation>
    <scope>NUCLEOTIDE SEQUENCE [LARGE SCALE GENOMIC DNA]</scope>
    <source>
        <strain evidence="1 3">CGMCC 1.15366</strain>
    </source>
</reference>
<evidence type="ECO:0000313" key="1">
    <source>
        <dbReference type="EMBL" id="RAJ94945.1"/>
    </source>
</evidence>
<dbReference type="Proteomes" id="UP000249203">
    <property type="component" value="Unassembled WGS sequence"/>
</dbReference>
<protein>
    <submittedName>
        <fullName evidence="1">Uncharacterized protein DUF3530</fullName>
    </submittedName>
</protein>
<organism evidence="1 3">
    <name type="scientific">Aliidiomarina maris</name>
    <dbReference type="NCBI Taxonomy" id="531312"/>
    <lineage>
        <taxon>Bacteria</taxon>
        <taxon>Pseudomonadati</taxon>
        <taxon>Pseudomonadota</taxon>
        <taxon>Gammaproteobacteria</taxon>
        <taxon>Alteromonadales</taxon>
        <taxon>Idiomarinaceae</taxon>
        <taxon>Aliidiomarina</taxon>
    </lineage>
</organism>
<dbReference type="EMBL" id="PIPK01000011">
    <property type="protein sequence ID" value="RUO22154.1"/>
    <property type="molecule type" value="Genomic_DNA"/>
</dbReference>
<gene>
    <name evidence="1" type="ORF">B0I24_11231</name>
    <name evidence="2" type="ORF">CWE07_11250</name>
</gene>
<dbReference type="InterPro" id="IPR027409">
    <property type="entry name" value="GroEL-like_apical_dom_sf"/>
</dbReference>
<dbReference type="InterPro" id="IPR022529">
    <property type="entry name" value="DUF3530"/>
</dbReference>
<dbReference type="EMBL" id="QLMD01000012">
    <property type="protein sequence ID" value="RAJ94945.1"/>
    <property type="molecule type" value="Genomic_DNA"/>
</dbReference>
<reference evidence="2 4" key="1">
    <citation type="journal article" date="2018" name="Front. Microbiol.">
        <title>Genome-Based Analysis Reveals the Taxonomy and Diversity of the Family Idiomarinaceae.</title>
        <authorList>
            <person name="Liu Y."/>
            <person name="Lai Q."/>
            <person name="Shao Z."/>
        </authorList>
    </citation>
    <scope>NUCLEOTIDE SEQUENCE [LARGE SCALE GENOMIC DNA]</scope>
    <source>
        <strain evidence="2 4">CF12-14</strain>
    </source>
</reference>
<dbReference type="PROSITE" id="PS51257">
    <property type="entry name" value="PROKAR_LIPOPROTEIN"/>
    <property type="match status" value="1"/>
</dbReference>
<sequence>MLLRLSAHYVSARFPRLKNWRGVGAYLLVATIGCSISMVSNAHSDDLAYYLPPGEVRWLGANDDEIAAAREADDDTPLRALMLYRENQQAFDRGNLLLISEIGTHPLQSAPMRHWYQGMPAYGWYTYALQSPPQGLFDVDWVGNDTQRYSAAPNIDALRDALAERITLAVEEVMQTPGPLVIVAEGVSAALVSELIQQGELAGVDALVVLGAHFPHWQLNQDLATTTARLNIPTLDLIPSVQNTWVTDAAARRQQQAQRHQHIAYRQRALQHQRLREQPRYLIHQLYGWLRSEDF</sequence>
<keyword evidence="4" id="KW-1185">Reference proteome</keyword>
<evidence type="ECO:0000313" key="3">
    <source>
        <dbReference type="Proteomes" id="UP000249203"/>
    </source>
</evidence>
<dbReference type="Proteomes" id="UP000287865">
    <property type="component" value="Unassembled WGS sequence"/>
</dbReference>
<evidence type="ECO:0000313" key="2">
    <source>
        <dbReference type="EMBL" id="RUO22154.1"/>
    </source>
</evidence>
<dbReference type="AlphaFoldDB" id="A0A327WQX4"/>
<dbReference type="SUPFAM" id="SSF52029">
    <property type="entry name" value="GroEL apical domain-like"/>
    <property type="match status" value="1"/>
</dbReference>
<proteinExistence type="predicted"/>
<dbReference type="OrthoDB" id="9776279at2"/>
<name>A0A327WQX4_9GAMM</name>